<evidence type="ECO:0000256" key="2">
    <source>
        <dbReference type="ARBA" id="ARBA00022448"/>
    </source>
</evidence>
<dbReference type="PANTHER" id="PTHR34229:SF1">
    <property type="entry name" value="METAL TRANSPORT PROTEIN HI_1621-RELATED"/>
    <property type="match status" value="1"/>
</dbReference>
<dbReference type="Gene3D" id="1.10.1760.20">
    <property type="match status" value="1"/>
</dbReference>
<feature type="transmembrane region" description="Helical" evidence="7">
    <location>
        <begin position="72"/>
        <end position="97"/>
    </location>
</feature>
<keyword evidence="4 7" id="KW-0812">Transmembrane</keyword>
<evidence type="ECO:0000256" key="1">
    <source>
        <dbReference type="ARBA" id="ARBA00004651"/>
    </source>
</evidence>
<reference evidence="8" key="1">
    <citation type="submission" date="2020-05" db="EMBL/GenBank/DDBJ databases">
        <authorList>
            <person name="Chiriac C."/>
            <person name="Salcher M."/>
            <person name="Ghai R."/>
            <person name="Kavagutti S V."/>
        </authorList>
    </citation>
    <scope>NUCLEOTIDE SEQUENCE</scope>
</reference>
<dbReference type="GO" id="GO:0005886">
    <property type="term" value="C:plasma membrane"/>
    <property type="evidence" value="ECO:0007669"/>
    <property type="project" value="UniProtKB-SubCell"/>
</dbReference>
<feature type="transmembrane region" description="Helical" evidence="7">
    <location>
        <begin position="103"/>
        <end position="127"/>
    </location>
</feature>
<dbReference type="AlphaFoldDB" id="A0A6J6JUP6"/>
<keyword evidence="6 7" id="KW-0472">Membrane</keyword>
<evidence type="ECO:0000256" key="3">
    <source>
        <dbReference type="ARBA" id="ARBA00022475"/>
    </source>
</evidence>
<evidence type="ECO:0000256" key="7">
    <source>
        <dbReference type="SAM" id="Phobius"/>
    </source>
</evidence>
<proteinExistence type="predicted"/>
<feature type="transmembrane region" description="Helical" evidence="7">
    <location>
        <begin position="40"/>
        <end position="60"/>
    </location>
</feature>
<feature type="transmembrane region" description="Helical" evidence="7">
    <location>
        <begin position="7"/>
        <end position="28"/>
    </location>
</feature>
<dbReference type="PANTHER" id="PTHR34229">
    <property type="entry name" value="METAL TRANSPORT PROTEIN HI_1621-RELATED"/>
    <property type="match status" value="1"/>
</dbReference>
<dbReference type="GO" id="GO:0000041">
    <property type="term" value="P:transition metal ion transport"/>
    <property type="evidence" value="ECO:0007669"/>
    <property type="project" value="InterPro"/>
</dbReference>
<comment type="subcellular location">
    <subcellularLocation>
        <location evidence="1">Cell membrane</location>
        <topology evidence="1">Multi-pass membrane protein</topology>
    </subcellularLocation>
</comment>
<keyword evidence="2" id="KW-0813">Transport</keyword>
<organism evidence="8">
    <name type="scientific">freshwater metagenome</name>
    <dbReference type="NCBI Taxonomy" id="449393"/>
    <lineage>
        <taxon>unclassified sequences</taxon>
        <taxon>metagenomes</taxon>
        <taxon>ecological metagenomes</taxon>
    </lineage>
</organism>
<evidence type="ECO:0000256" key="4">
    <source>
        <dbReference type="ARBA" id="ARBA00022692"/>
    </source>
</evidence>
<dbReference type="EMBL" id="CAEZWD010000002">
    <property type="protein sequence ID" value="CAB4640802.1"/>
    <property type="molecule type" value="Genomic_DNA"/>
</dbReference>
<sequence length="229" mass="23067">MHMPDGLINAPVSIGAGFLVAGAVAVSLKKTKGSLDSQTAPMAGLVAVFIFAAQMINFPVAAGTSGHLMGGALAAILVGPWAAVLVMTVVVGIQALVFADGGLSALGINILNMGIVTVIVGTLVFALTMKVLSKTKSSIVAASAIAAFISVPAAALAFVIEYYLGGNATYDPMTVLISVVGVHLLIGIGEAIITALTVGAILATRADLVDGARKFLPKQKLIIKDSVVS</sequence>
<evidence type="ECO:0000256" key="5">
    <source>
        <dbReference type="ARBA" id="ARBA00022989"/>
    </source>
</evidence>
<evidence type="ECO:0000256" key="6">
    <source>
        <dbReference type="ARBA" id="ARBA00023136"/>
    </source>
</evidence>
<feature type="transmembrane region" description="Helical" evidence="7">
    <location>
        <begin position="139"/>
        <end position="164"/>
    </location>
</feature>
<dbReference type="Pfam" id="PF01891">
    <property type="entry name" value="CbiM"/>
    <property type="match status" value="1"/>
</dbReference>
<feature type="transmembrane region" description="Helical" evidence="7">
    <location>
        <begin position="176"/>
        <end position="204"/>
    </location>
</feature>
<keyword evidence="3" id="KW-1003">Cell membrane</keyword>
<dbReference type="InterPro" id="IPR002751">
    <property type="entry name" value="CbiM/NikMN"/>
</dbReference>
<protein>
    <submittedName>
        <fullName evidence="8">Unannotated protein</fullName>
    </submittedName>
</protein>
<name>A0A6J6JUP6_9ZZZZ</name>
<keyword evidence="5 7" id="KW-1133">Transmembrane helix</keyword>
<evidence type="ECO:0000313" key="8">
    <source>
        <dbReference type="EMBL" id="CAB4640802.1"/>
    </source>
</evidence>
<accession>A0A6J6JUP6</accession>
<gene>
    <name evidence="8" type="ORF">UFOPK2171_00052</name>
</gene>